<organism evidence="1 2">
    <name type="scientific">Candidatus Ruthia endofausta</name>
    <dbReference type="NCBI Taxonomy" id="2738852"/>
    <lineage>
        <taxon>Bacteria</taxon>
        <taxon>Pseudomonadati</taxon>
        <taxon>Pseudomonadota</taxon>
        <taxon>Gammaproteobacteria</taxon>
        <taxon>Candidatus Pseudothioglobaceae</taxon>
        <taxon>Candidatus Ruthturnera</taxon>
    </lineage>
</organism>
<dbReference type="AlphaFoldDB" id="A0A6N0HN15"/>
<reference evidence="1 2" key="1">
    <citation type="submission" date="2020-05" db="EMBL/GenBank/DDBJ databases">
        <title>Horizontal transmission and recombination maintain forever young bacterial symbiont genomes.</title>
        <authorList>
            <person name="Russell S.L."/>
            <person name="Pepper-Tunick E."/>
            <person name="Svedberg J."/>
            <person name="Byrne A."/>
            <person name="Ruelas Castillo J."/>
            <person name="Vollmers C."/>
            <person name="Beinart R.A."/>
            <person name="Corbett-Detig R."/>
        </authorList>
    </citation>
    <scope>NUCLEOTIDE SEQUENCE [LARGE SCALE GENOMIC DNA]</scope>
    <source>
        <strain evidence="1">JDF_Ridge</strain>
    </source>
</reference>
<keyword evidence="2" id="KW-1185">Reference proteome</keyword>
<dbReference type="RefSeq" id="WP_174605179.1">
    <property type="nucleotide sequence ID" value="NZ_CP054490.1"/>
</dbReference>
<name>A0A6N0HN15_9GAMM</name>
<protein>
    <submittedName>
        <fullName evidence="1">Uncharacterized protein</fullName>
    </submittedName>
</protein>
<gene>
    <name evidence="1" type="ORF">HUE58_00660</name>
</gene>
<dbReference type="Proteomes" id="UP000509429">
    <property type="component" value="Chromosome"/>
</dbReference>
<accession>A0A6N0HN15</accession>
<evidence type="ECO:0000313" key="1">
    <source>
        <dbReference type="EMBL" id="QKQ23739.1"/>
    </source>
</evidence>
<sequence length="208" mass="23112">MGLELGITYKEFNAAIKQMFVEQANGIVKNKGGKVMDAAVSIISGLSRTYVTQLINNKTKASREWVSTPVRILVTWVAQDLESVISYFSEDDTPDIATLAKGVTLDKFIKVILDELVRLKQVSVTDNKVTFIPVSIDENQATGKETLLLDFTDNLQAHALAGVGDLTNTSYVPFLEQAVKVDGIHKNSAKYLSKFNVDIWKEVYKENH</sequence>
<dbReference type="EMBL" id="CP054490">
    <property type="protein sequence ID" value="QKQ23739.1"/>
    <property type="molecule type" value="Genomic_DNA"/>
</dbReference>
<dbReference type="KEGG" id="reo:HUE58_00660"/>
<evidence type="ECO:0000313" key="2">
    <source>
        <dbReference type="Proteomes" id="UP000509429"/>
    </source>
</evidence>
<proteinExistence type="predicted"/>